<accession>A0AAU1UK13</accession>
<gene>
    <name evidence="17" type="ORF">OHU69_45025</name>
</gene>
<dbReference type="PROSITE" id="PS50991">
    <property type="entry name" value="PYR_CT"/>
    <property type="match status" value="1"/>
</dbReference>
<feature type="binding site" evidence="10">
    <location>
        <position position="117"/>
    </location>
    <ligand>
        <name>ATP</name>
        <dbReference type="ChEBI" id="CHEBI:30616"/>
    </ligand>
</feature>
<evidence type="ECO:0000256" key="1">
    <source>
        <dbReference type="ARBA" id="ARBA00001953"/>
    </source>
</evidence>
<name>A0AAU1UK13_9ACTN</name>
<evidence type="ECO:0000259" key="16">
    <source>
        <dbReference type="PROSITE" id="PS50991"/>
    </source>
</evidence>
<dbReference type="Pfam" id="PF00682">
    <property type="entry name" value="HMGL-like"/>
    <property type="match status" value="1"/>
</dbReference>
<feature type="domain" description="ATP-grasp" evidence="14">
    <location>
        <begin position="121"/>
        <end position="317"/>
    </location>
</feature>
<dbReference type="CDD" id="cd06850">
    <property type="entry name" value="biotinyl_domain"/>
    <property type="match status" value="1"/>
</dbReference>
<feature type="active site" evidence="9">
    <location>
        <position position="292"/>
    </location>
</feature>
<dbReference type="NCBIfam" id="NF009554">
    <property type="entry name" value="PRK12999.1"/>
    <property type="match status" value="1"/>
</dbReference>
<evidence type="ECO:0000256" key="2">
    <source>
        <dbReference type="ARBA" id="ARBA00013057"/>
    </source>
</evidence>
<feature type="binding site" evidence="10">
    <location>
        <position position="867"/>
    </location>
    <ligand>
        <name>substrate</name>
    </ligand>
</feature>
<dbReference type="InterPro" id="IPR016185">
    <property type="entry name" value="PreATP-grasp_dom_sf"/>
</dbReference>
<dbReference type="NCBIfam" id="TIGR01235">
    <property type="entry name" value="pyruv_carbox"/>
    <property type="match status" value="1"/>
</dbReference>
<evidence type="ECO:0000313" key="17">
    <source>
        <dbReference type="EMBL" id="WTS17574.1"/>
    </source>
</evidence>
<dbReference type="AlphaFoldDB" id="A0AAU1UK13"/>
<dbReference type="Pfam" id="PF00289">
    <property type="entry name" value="Biotin_carb_N"/>
    <property type="match status" value="1"/>
</dbReference>
<evidence type="ECO:0000259" key="15">
    <source>
        <dbReference type="PROSITE" id="PS50979"/>
    </source>
</evidence>
<dbReference type="NCBIfam" id="NF006761">
    <property type="entry name" value="PRK09282.1"/>
    <property type="match status" value="1"/>
</dbReference>
<dbReference type="PROSITE" id="PS50968">
    <property type="entry name" value="BIOTINYL_LIPOYL"/>
    <property type="match status" value="1"/>
</dbReference>
<comment type="cofactor">
    <cofactor evidence="1 8">
        <name>biotin</name>
        <dbReference type="ChEBI" id="CHEBI:57586"/>
    </cofactor>
</comment>
<dbReference type="Pfam" id="PF02436">
    <property type="entry name" value="PYC_OADA"/>
    <property type="match status" value="1"/>
</dbReference>
<dbReference type="InterPro" id="IPR000089">
    <property type="entry name" value="Biotin_lipoyl"/>
</dbReference>
<dbReference type="GO" id="GO:0006094">
    <property type="term" value="P:gluconeogenesis"/>
    <property type="evidence" value="ECO:0007669"/>
    <property type="project" value="InterPro"/>
</dbReference>
<comment type="function">
    <text evidence="8">Catalyzes a 2-step reaction, involving the ATP-dependent carboxylation of the covalently attached biotin in the first step and the transfer of the carboxyl group to pyruvate in the second.</text>
</comment>
<dbReference type="EMBL" id="CP108195">
    <property type="protein sequence ID" value="WTS17574.1"/>
    <property type="molecule type" value="Genomic_DNA"/>
</dbReference>
<evidence type="ECO:0000256" key="6">
    <source>
        <dbReference type="ARBA" id="ARBA00022840"/>
    </source>
</evidence>
<feature type="binding site" evidence="11">
    <location>
        <position position="732"/>
    </location>
    <ligand>
        <name>Mn(2+)</name>
        <dbReference type="ChEBI" id="CHEBI:29035"/>
    </ligand>
</feature>
<keyword evidence="5 8" id="KW-0547">Nucleotide-binding</keyword>
<evidence type="ECO:0000256" key="3">
    <source>
        <dbReference type="ARBA" id="ARBA00022598"/>
    </source>
</evidence>
<dbReference type="GO" id="GO:0005524">
    <property type="term" value="F:ATP binding"/>
    <property type="evidence" value="ECO:0007669"/>
    <property type="project" value="UniProtKB-UniRule"/>
</dbReference>
<dbReference type="InterPro" id="IPR013785">
    <property type="entry name" value="Aldolase_TIM"/>
</dbReference>
<keyword evidence="7 8" id="KW-0092">Biotin</keyword>
<feature type="binding site" evidence="11">
    <location>
        <position position="533"/>
    </location>
    <ligand>
        <name>Mn(2+)</name>
        <dbReference type="ChEBI" id="CHEBI:29035"/>
    </ligand>
</feature>
<feature type="binding site" description="via carbamate group" evidence="11">
    <location>
        <position position="703"/>
    </location>
    <ligand>
        <name>Mn(2+)</name>
        <dbReference type="ChEBI" id="CHEBI:29035"/>
    </ligand>
</feature>
<dbReference type="FunFam" id="3.30.470.20:FF:000012">
    <property type="entry name" value="Pyruvate carboxylase"/>
    <property type="match status" value="1"/>
</dbReference>
<dbReference type="Gene3D" id="2.40.50.100">
    <property type="match status" value="1"/>
</dbReference>
<dbReference type="InterPro" id="IPR005482">
    <property type="entry name" value="Biotin_COase_C"/>
</dbReference>
<dbReference type="FunFam" id="3.20.20.70:FF:000120">
    <property type="entry name" value="Pyruvate carboxylase"/>
    <property type="match status" value="1"/>
</dbReference>
<dbReference type="InterPro" id="IPR005479">
    <property type="entry name" value="CPAse_ATP-bd"/>
</dbReference>
<dbReference type="Pfam" id="PF00364">
    <property type="entry name" value="Biotin_lipoyl"/>
    <property type="match status" value="1"/>
</dbReference>
<dbReference type="Gene3D" id="3.10.600.10">
    <property type="entry name" value="pyruvate carboxylase f1077a mutant domain"/>
    <property type="match status" value="1"/>
</dbReference>
<dbReference type="FunFam" id="2.40.50.100:FF:000003">
    <property type="entry name" value="Acetyl-CoA carboxylase biotin carboxyl carrier protein"/>
    <property type="match status" value="1"/>
</dbReference>
<dbReference type="InterPro" id="IPR000891">
    <property type="entry name" value="PYR_CT"/>
</dbReference>
<dbReference type="PROSITE" id="PS50979">
    <property type="entry name" value="BC"/>
    <property type="match status" value="1"/>
</dbReference>
<dbReference type="GO" id="GO:0004736">
    <property type="term" value="F:pyruvate carboxylase activity"/>
    <property type="evidence" value="ECO:0007669"/>
    <property type="project" value="UniProtKB-EC"/>
</dbReference>
<evidence type="ECO:0000256" key="11">
    <source>
        <dbReference type="PIRSR" id="PIRSR001594-3"/>
    </source>
</evidence>
<evidence type="ECO:0000256" key="7">
    <source>
        <dbReference type="ARBA" id="ARBA00023267"/>
    </source>
</evidence>
<evidence type="ECO:0000256" key="10">
    <source>
        <dbReference type="PIRSR" id="PIRSR001594-2"/>
    </source>
</evidence>
<sequence length="1124" mass="120566">MFRKVLVANRGEIAIRAFRAGFELGARTVAVFPHEDRNSLHRMKADEAYEIGEAGHPVRAYLSVEEIIRAARKAGADAIYPGYGFLSENPELALACERSGITFVGPSAETLELTGNKARAVAAARAAGVPVLGSSQPSTDIDELVRAADDLGFPLFVKAVAGGGGRGMRRVEDAATLRESIEAAAREAESAFGDPTVFLEKAVVEPRHIEVQILADGEGRVIHLFERDCSLQRRHQKVIELAPAPNLDPEVRERICADAVRFARQIGYRNAGTVEFLLDPAGQHVFIEMNPRIQVEHTVTEEVTDVDLVQAQLRIAAGETLDDLGLSQDTVRLRGAALQCRITTEDPANGFRPDTGKISAYRSPGGSGIRLDGGTTHAGTEISAHFDSMLVKLTCRGRDFETAVGRARRAVAEFRIRGVSTNIPFLQAVLDDPDFAAGRVTTSFIEKRPHLLTARHSADRGSKLLTYLADVTVNKPHGERPPLIDAATKLPRLPEGAPPAGSKQKLTELGPEGFARWLRASPTIGVTDTTFRDAHQSLLATRVRTKDLLAAAPAVAQTVPQLLSLECWGGATYDVALRFLAEDPWDRLAELRAAVPNICLQMLLRGRNTVGYTPYPTEVTNAFVEEAAATGIDIFRIFDALNDVGQMRPAIDAVRETGSAVAEVALCYTSDLSDPSEKLYTLDYYLRLAEQIVDAGAHVLAVKDMAGLLRAPAAAKLVSALRREFDLPVHIHTHDTAGGQLATYLAAIQAGADAVDGAVASMAGTTSQPSLSAIVAATNHSERPTGLDLQAVCDLEPYWESVRKIYAPFEAGLSSPTGRVYHHEIPGGQLSNLRTQAIALGLGDRFEDIEAMYAAADRILGHLVKVTPSSKVVGDLALHLVGAGVSPEDFEAEPNSFDLPSSVIGFLHGELGLPPGGWPEPFRTKALQGRAGPEPMRELSAEERAGLAKDRRATLNQLLFPGPTKAFENHRQAYGDTSVLASKDFFYGISPGREYSVDLEPGVRLLIELEAIGEADERGVRTVMATLNGQLRPIQVRDHSVASDIPVTEKADKANSNHVAAPFAGVVTLAVTEGDTVEAGATVATIEAMKMEASITAPKGGTVSRLAINAIQQVEGGDLLVELA</sequence>
<dbReference type="PANTHER" id="PTHR43778:SF2">
    <property type="entry name" value="PYRUVATE CARBOXYLASE, MITOCHONDRIAL"/>
    <property type="match status" value="1"/>
</dbReference>
<feature type="binding site" evidence="11">
    <location>
        <position position="734"/>
    </location>
    <ligand>
        <name>Mn(2+)</name>
        <dbReference type="ChEBI" id="CHEBI:29035"/>
    </ligand>
</feature>
<feature type="modified residue" description="N6-carboxylysine" evidence="12">
    <location>
        <position position="703"/>
    </location>
</feature>
<dbReference type="InterPro" id="IPR011764">
    <property type="entry name" value="Biotin_carboxylation_dom"/>
</dbReference>
<feature type="domain" description="Pyruvate carboxyltransferase" evidence="16">
    <location>
        <begin position="524"/>
        <end position="793"/>
    </location>
</feature>
<feature type="modified residue" description="N6-biotinyllysine" evidence="12">
    <location>
        <position position="1090"/>
    </location>
</feature>
<reference evidence="17" key="1">
    <citation type="submission" date="2022-10" db="EMBL/GenBank/DDBJ databases">
        <title>The complete genomes of actinobacterial strains from the NBC collection.</title>
        <authorList>
            <person name="Joergensen T.S."/>
            <person name="Alvarez Arevalo M."/>
            <person name="Sterndorff E.B."/>
            <person name="Faurdal D."/>
            <person name="Vuksanovic O."/>
            <person name="Mourched A.-S."/>
            <person name="Charusanti P."/>
            <person name="Shaw S."/>
            <person name="Blin K."/>
            <person name="Weber T."/>
        </authorList>
    </citation>
    <scope>NUCLEOTIDE SEQUENCE</scope>
    <source>
        <strain evidence="17">NBC_00119</strain>
    </source>
</reference>
<dbReference type="SMART" id="SM00878">
    <property type="entry name" value="Biotin_carb_C"/>
    <property type="match status" value="1"/>
</dbReference>
<dbReference type="EC" id="6.4.1.1" evidence="2 8"/>
<evidence type="ECO:0000259" key="13">
    <source>
        <dbReference type="PROSITE" id="PS50968"/>
    </source>
</evidence>
<dbReference type="PROSITE" id="PS50975">
    <property type="entry name" value="ATP_GRASP"/>
    <property type="match status" value="1"/>
</dbReference>
<evidence type="ECO:0000256" key="8">
    <source>
        <dbReference type="PIRNR" id="PIRNR001594"/>
    </source>
</evidence>
<evidence type="ECO:0000256" key="9">
    <source>
        <dbReference type="PIRSR" id="PIRSR001594-1"/>
    </source>
</evidence>
<evidence type="ECO:0000256" key="4">
    <source>
        <dbReference type="ARBA" id="ARBA00022723"/>
    </source>
</evidence>
<evidence type="ECO:0000259" key="14">
    <source>
        <dbReference type="PROSITE" id="PS50975"/>
    </source>
</evidence>
<evidence type="ECO:0000256" key="12">
    <source>
        <dbReference type="PIRSR" id="PIRSR001594-4"/>
    </source>
</evidence>
<dbReference type="PANTHER" id="PTHR43778">
    <property type="entry name" value="PYRUVATE CARBOXYLASE"/>
    <property type="match status" value="1"/>
</dbReference>
<dbReference type="CDD" id="cd07937">
    <property type="entry name" value="DRE_TIM_PC_TC_5S"/>
    <property type="match status" value="1"/>
</dbReference>
<dbReference type="InterPro" id="IPR011053">
    <property type="entry name" value="Single_hybrid_motif"/>
</dbReference>
<keyword evidence="4 11" id="KW-0479">Metal-binding</keyword>
<evidence type="ECO:0000256" key="5">
    <source>
        <dbReference type="ARBA" id="ARBA00022741"/>
    </source>
</evidence>
<dbReference type="InterPro" id="IPR011054">
    <property type="entry name" value="Rudment_hybrid_motif"/>
</dbReference>
<dbReference type="SUPFAM" id="SSF51246">
    <property type="entry name" value="Rudiment single hybrid motif"/>
    <property type="match status" value="1"/>
</dbReference>
<organism evidence="17">
    <name type="scientific">Streptomyces sp. NBC_00119</name>
    <dbReference type="NCBI Taxonomy" id="2975659"/>
    <lineage>
        <taxon>Bacteria</taxon>
        <taxon>Bacillati</taxon>
        <taxon>Actinomycetota</taxon>
        <taxon>Actinomycetes</taxon>
        <taxon>Kitasatosporales</taxon>
        <taxon>Streptomycetaceae</taxon>
        <taxon>Streptomyces</taxon>
    </lineage>
</organism>
<dbReference type="InterPro" id="IPR005930">
    <property type="entry name" value="Pyruv_COase"/>
</dbReference>
<dbReference type="FunFam" id="3.30.1490.20:FF:000003">
    <property type="entry name" value="acetyl-CoA carboxylase isoform X1"/>
    <property type="match status" value="1"/>
</dbReference>
<dbReference type="SUPFAM" id="SSF51230">
    <property type="entry name" value="Single hybrid motif"/>
    <property type="match status" value="1"/>
</dbReference>
<comment type="catalytic activity">
    <reaction evidence="8">
        <text>hydrogencarbonate + pyruvate + ATP = oxaloacetate + ADP + phosphate + H(+)</text>
        <dbReference type="Rhea" id="RHEA:20844"/>
        <dbReference type="ChEBI" id="CHEBI:15361"/>
        <dbReference type="ChEBI" id="CHEBI:15378"/>
        <dbReference type="ChEBI" id="CHEBI:16452"/>
        <dbReference type="ChEBI" id="CHEBI:17544"/>
        <dbReference type="ChEBI" id="CHEBI:30616"/>
        <dbReference type="ChEBI" id="CHEBI:43474"/>
        <dbReference type="ChEBI" id="CHEBI:456216"/>
        <dbReference type="EC" id="6.4.1.1"/>
    </reaction>
</comment>
<dbReference type="Gene3D" id="3.30.470.20">
    <property type="entry name" value="ATP-grasp fold, B domain"/>
    <property type="match status" value="1"/>
</dbReference>
<feature type="domain" description="Lipoyl-binding" evidence="13">
    <location>
        <begin position="1046"/>
        <end position="1124"/>
    </location>
</feature>
<dbReference type="Pfam" id="PF02786">
    <property type="entry name" value="CPSase_L_D2"/>
    <property type="match status" value="1"/>
</dbReference>
<protein>
    <recommendedName>
        <fullName evidence="2 8">Pyruvate carboxylase</fullName>
        <ecNumber evidence="2 8">6.4.1.1</ecNumber>
    </recommendedName>
</protein>
<dbReference type="InterPro" id="IPR005481">
    <property type="entry name" value="BC-like_N"/>
</dbReference>
<dbReference type="SUPFAM" id="SSF52440">
    <property type="entry name" value="PreATP-grasp domain"/>
    <property type="match status" value="1"/>
</dbReference>
<feature type="binding site" evidence="10">
    <location>
        <position position="605"/>
    </location>
    <ligand>
        <name>substrate</name>
    </ligand>
</feature>
<dbReference type="InterPro" id="IPR055268">
    <property type="entry name" value="PCB-like"/>
</dbReference>
<dbReference type="InterPro" id="IPR003379">
    <property type="entry name" value="Carboxylase_cons_dom"/>
</dbReference>
<dbReference type="GO" id="GO:0046872">
    <property type="term" value="F:metal ion binding"/>
    <property type="evidence" value="ECO:0007669"/>
    <property type="project" value="UniProtKB-KW"/>
</dbReference>
<proteinExistence type="predicted"/>
<dbReference type="GO" id="GO:0005737">
    <property type="term" value="C:cytoplasm"/>
    <property type="evidence" value="ECO:0007669"/>
    <property type="project" value="TreeGrafter"/>
</dbReference>
<dbReference type="InterPro" id="IPR011761">
    <property type="entry name" value="ATP-grasp"/>
</dbReference>
<dbReference type="SUPFAM" id="SSF89000">
    <property type="entry name" value="post-HMGL domain-like"/>
    <property type="match status" value="1"/>
</dbReference>
<keyword evidence="3 8" id="KW-0436">Ligase</keyword>
<dbReference type="PROSITE" id="PS00867">
    <property type="entry name" value="CPSASE_2"/>
    <property type="match status" value="1"/>
</dbReference>
<dbReference type="Gene3D" id="3.20.20.70">
    <property type="entry name" value="Aldolase class I"/>
    <property type="match status" value="1"/>
</dbReference>
<dbReference type="PIRSF" id="PIRSF001594">
    <property type="entry name" value="Pyruv_carbox"/>
    <property type="match status" value="1"/>
</dbReference>
<keyword evidence="17" id="KW-0670">Pyruvate</keyword>
<dbReference type="Pfam" id="PF02785">
    <property type="entry name" value="Biotin_carb_C"/>
    <property type="match status" value="1"/>
</dbReference>
<dbReference type="SUPFAM" id="SSF56059">
    <property type="entry name" value="Glutathione synthetase ATP-binding domain-like"/>
    <property type="match status" value="1"/>
</dbReference>
<feature type="binding site" evidence="10">
    <location>
        <position position="235"/>
    </location>
    <ligand>
        <name>ATP</name>
        <dbReference type="ChEBI" id="CHEBI:30616"/>
    </ligand>
</feature>
<dbReference type="SUPFAM" id="SSF51569">
    <property type="entry name" value="Aldolase"/>
    <property type="match status" value="1"/>
</dbReference>
<feature type="binding site" evidence="10">
    <location>
        <position position="200"/>
    </location>
    <ligand>
        <name>ATP</name>
        <dbReference type="ChEBI" id="CHEBI:30616"/>
    </ligand>
</feature>
<keyword evidence="6 8" id="KW-0067">ATP-binding</keyword>
<feature type="domain" description="Biotin carboxylation" evidence="15">
    <location>
        <begin position="1"/>
        <end position="450"/>
    </location>
</feature>